<evidence type="ECO:0000313" key="2">
    <source>
        <dbReference type="Proteomes" id="UP000252107"/>
    </source>
</evidence>
<reference evidence="1" key="1">
    <citation type="submission" date="2016-04" db="EMBL/GenBank/DDBJ databases">
        <authorList>
            <person name="Tabuchi Yagui T.R."/>
        </authorList>
    </citation>
    <scope>NUCLEOTIDE SEQUENCE [LARGE SCALE GENOMIC DNA]</scope>
    <source>
        <strain evidence="1">NIES-26</strain>
    </source>
</reference>
<gene>
    <name evidence="1" type="ORF">A6770_15505</name>
</gene>
<accession>A0A367RMZ4</accession>
<dbReference type="Gene3D" id="2.40.400.10">
    <property type="entry name" value="Acetoacetate decarboxylase-like"/>
    <property type="match status" value="1"/>
</dbReference>
<dbReference type="Proteomes" id="UP000252107">
    <property type="component" value="Unassembled WGS sequence"/>
</dbReference>
<protein>
    <submittedName>
        <fullName evidence="1">Uncharacterized protein</fullName>
    </submittedName>
</protein>
<dbReference type="SUPFAM" id="SSF160104">
    <property type="entry name" value="Acetoacetate decarboxylase-like"/>
    <property type="match status" value="1"/>
</dbReference>
<name>A0A367RMZ4_9NOSO</name>
<comment type="caution">
    <text evidence="1">The sequence shown here is derived from an EMBL/GenBank/DDBJ whole genome shotgun (WGS) entry which is preliminary data.</text>
</comment>
<dbReference type="InterPro" id="IPR023375">
    <property type="entry name" value="ADC_dom_sf"/>
</dbReference>
<evidence type="ECO:0000313" key="1">
    <source>
        <dbReference type="EMBL" id="RCJ37024.1"/>
    </source>
</evidence>
<organism evidence="1 2">
    <name type="scientific">Nostoc minutum NIES-26</name>
    <dbReference type="NCBI Taxonomy" id="1844469"/>
    <lineage>
        <taxon>Bacteria</taxon>
        <taxon>Bacillati</taxon>
        <taxon>Cyanobacteriota</taxon>
        <taxon>Cyanophyceae</taxon>
        <taxon>Nostocales</taxon>
        <taxon>Nostocaceae</taxon>
        <taxon>Nostoc</taxon>
    </lineage>
</organism>
<dbReference type="AlphaFoldDB" id="A0A367RMZ4"/>
<keyword evidence="2" id="KW-1185">Reference proteome</keyword>
<sequence length="418" mass="47260">MNINSPFQAIQTSFHTALGAASAFTAVLQNPQKNLTNYLTQIQQKPDRLLQDLAVTGKNMEQDIASFVNTYFCGGGTPQSSYPQYVERADGQAFNQPYLIKGTKMYGFVVEGSMTKLQDICDKYLNNPTNGEIEYRPATNYVVLTFNTIDSLSSIEPPDRDKGKVDEEEAVFWMLTVVGKKIGPFFVAERLAWFLPYLYVNNSPVLVSGREVFGFMKELGTLRIPKINQEPDLFTADTLVFKEFNPEVKAKDDRLLEVRRIEQGEQHPAIKTWDSFNEAIEAIAGLLFDNPGEIVIPGLELPLNLLDYLIHKDLPFVSLKQLRDVEDSRRACYQALLESTMQLQTFYSGKLLGFNDFGDRYELTINNYASQPLVQDMGLHKGYLPGSESTRIPVKLAFLLHFDFVLNNGTTVWQAPQK</sequence>
<proteinExistence type="predicted"/>
<dbReference type="EMBL" id="LXQD01000131">
    <property type="protein sequence ID" value="RCJ37024.1"/>
    <property type="molecule type" value="Genomic_DNA"/>
</dbReference>